<feature type="region of interest" description="Disordered" evidence="1">
    <location>
        <begin position="1"/>
        <end position="40"/>
    </location>
</feature>
<reference evidence="2 3" key="1">
    <citation type="submission" date="2011-01" db="EMBL/GenBank/DDBJ databases">
        <authorList>
            <person name="Weinstock G."/>
            <person name="Sodergren E."/>
            <person name="Clifton S."/>
            <person name="Fulton L."/>
            <person name="Fulton B."/>
            <person name="Courtney L."/>
            <person name="Fronick C."/>
            <person name="Harrison M."/>
            <person name="Strong C."/>
            <person name="Farmer C."/>
            <person name="Delahaunty K."/>
            <person name="Markovic C."/>
            <person name="Hall O."/>
            <person name="Minx P."/>
            <person name="Tomlinson C."/>
            <person name="Mitreva M."/>
            <person name="Hou S."/>
            <person name="Chen J."/>
            <person name="Wollam A."/>
            <person name="Pepin K.H."/>
            <person name="Johnson M."/>
            <person name="Bhonagiri V."/>
            <person name="Zhang X."/>
            <person name="Suruliraj S."/>
            <person name="Warren W."/>
            <person name="Chinwalla A."/>
            <person name="Mardis E.R."/>
            <person name="Wilson R.K."/>
        </authorList>
    </citation>
    <scope>NUCLEOTIDE SEQUENCE [LARGE SCALE GENOMIC DNA]</scope>
    <source>
        <strain evidence="2 3">YIT 12067</strain>
    </source>
</reference>
<dbReference type="HOGENOM" id="CLU_2618934_0_0_9"/>
<name>E8LEB3_9FIRM</name>
<protein>
    <submittedName>
        <fullName evidence="2">Uncharacterized protein</fullName>
    </submittedName>
</protein>
<evidence type="ECO:0000313" key="2">
    <source>
        <dbReference type="EMBL" id="EFY04824.1"/>
    </source>
</evidence>
<sequence length="78" mass="9048">MRRENLWSKQQNSLSMKNFSRNSAEKYQSKRSSQNSFKSIAKLKPSDKLCKLPKVKQDAQAYASASHPVIDYNKNIRN</sequence>
<evidence type="ECO:0000256" key="1">
    <source>
        <dbReference type="SAM" id="MobiDB-lite"/>
    </source>
</evidence>
<proteinExistence type="predicted"/>
<dbReference type="AlphaFoldDB" id="E8LEB3"/>
<dbReference type="EMBL" id="AEVN01000048">
    <property type="protein sequence ID" value="EFY04824.1"/>
    <property type="molecule type" value="Genomic_DNA"/>
</dbReference>
<keyword evidence="3" id="KW-1185">Reference proteome</keyword>
<accession>E8LEB3</accession>
<organism evidence="2 3">
    <name type="scientific">Phascolarctobacterium succinatutens YIT 12067</name>
    <dbReference type="NCBI Taxonomy" id="626939"/>
    <lineage>
        <taxon>Bacteria</taxon>
        <taxon>Bacillati</taxon>
        <taxon>Bacillota</taxon>
        <taxon>Negativicutes</taxon>
        <taxon>Acidaminococcales</taxon>
        <taxon>Acidaminococcaceae</taxon>
        <taxon>Phascolarctobacterium</taxon>
    </lineage>
</organism>
<evidence type="ECO:0000313" key="3">
    <source>
        <dbReference type="Proteomes" id="UP000004923"/>
    </source>
</evidence>
<comment type="caution">
    <text evidence="2">The sequence shown here is derived from an EMBL/GenBank/DDBJ whole genome shotgun (WGS) entry which is preliminary data.</text>
</comment>
<feature type="compositionally biased region" description="Polar residues" evidence="1">
    <location>
        <begin position="7"/>
        <end position="22"/>
    </location>
</feature>
<dbReference type="Proteomes" id="UP000004923">
    <property type="component" value="Unassembled WGS sequence"/>
</dbReference>
<gene>
    <name evidence="2" type="ORF">HMPREF9443_01191</name>
</gene>
<feature type="compositionally biased region" description="Polar residues" evidence="1">
    <location>
        <begin position="29"/>
        <end position="38"/>
    </location>
</feature>